<evidence type="ECO:0000259" key="2">
    <source>
        <dbReference type="Pfam" id="PF13863"/>
    </source>
</evidence>
<dbReference type="GO" id="GO:0005856">
    <property type="term" value="C:cytoskeleton"/>
    <property type="evidence" value="ECO:0007669"/>
    <property type="project" value="UniProtKB-ARBA"/>
</dbReference>
<keyword evidence="1" id="KW-0175">Coiled coil</keyword>
<dbReference type="OMA" id="IRARSYM"/>
<evidence type="ECO:0000313" key="4">
    <source>
        <dbReference type="Proteomes" id="UP000000304"/>
    </source>
</evidence>
<dbReference type="PANTHER" id="PTHR21683">
    <property type="entry name" value="COILED-COIL DOMAIN-CONTAINING PROTEIN 42 LIKE-2-LIKE-RELATED"/>
    <property type="match status" value="1"/>
</dbReference>
<dbReference type="PANTHER" id="PTHR21683:SF2">
    <property type="entry name" value="COILED-COIL DOMAIN-CONTAINING PROTEIN 42 LIKE-2-LIKE"/>
    <property type="match status" value="1"/>
</dbReference>
<proteinExistence type="predicted"/>
<dbReference type="Proteomes" id="UP000000304">
    <property type="component" value="Chromosome 2L"/>
</dbReference>
<keyword evidence="4" id="KW-1185">Reference proteome</keyword>
<gene>
    <name evidence="3" type="primary">Dsim\GD24193</name>
    <name evidence="3" type="ORF">Dsim_GD24193</name>
</gene>
<dbReference type="PhylomeDB" id="B4Q9I5"/>
<protein>
    <submittedName>
        <fullName evidence="3">GD24193</fullName>
    </submittedName>
</protein>
<dbReference type="EMBL" id="CM000361">
    <property type="protein sequence ID" value="EDX05492.1"/>
    <property type="molecule type" value="Genomic_DNA"/>
</dbReference>
<sequence length="297" mass="34758">MPRRKPTIKTDVIGDLDLNPEVAIDDYRVSRQQDQFFVKPPNWDSAGDTIEMLYIANLREYDAMKQVQIQLLKDAKRQAALNVQRIRKMYKIQERLRKRFVEVNGFIKDCADKKRSADKSIREETVLHAEVTKEIDEFKTSIAELSTFRTALKATVAQFQPYERVLEEVVKVSDIFISSKDCIDRCDALMLAQVEINKLKSQKLNEIEEMRQRMWEKILSACKDTTSLYNLDKERMFDGIQILYRMLCKRRDIVPSYHSYEIDKIMSFIMREMSLLSSVLQELESNKGDKVGAGRMC</sequence>
<evidence type="ECO:0000256" key="1">
    <source>
        <dbReference type="ARBA" id="ARBA00023054"/>
    </source>
</evidence>
<dbReference type="STRING" id="7240.B4Q9I5"/>
<name>B4Q9I5_DROSI</name>
<accession>B4Q9I5</accession>
<evidence type="ECO:0000313" key="3">
    <source>
        <dbReference type="EMBL" id="EDX05492.1"/>
    </source>
</evidence>
<dbReference type="OrthoDB" id="10264298at2759"/>
<dbReference type="Pfam" id="PF13863">
    <property type="entry name" value="DUF4200"/>
    <property type="match status" value="1"/>
</dbReference>
<feature type="domain" description="DUF4200" evidence="2">
    <location>
        <begin position="54"/>
        <end position="171"/>
    </location>
</feature>
<dbReference type="InterPro" id="IPR051147">
    <property type="entry name" value="CFAP_domain-containing"/>
</dbReference>
<dbReference type="InterPro" id="IPR025252">
    <property type="entry name" value="DUF4200"/>
</dbReference>
<dbReference type="AlphaFoldDB" id="B4Q9I5"/>
<reference evidence="3 4" key="1">
    <citation type="journal article" date="2007" name="Nature">
        <title>Evolution of genes and genomes on the Drosophila phylogeny.</title>
        <authorList>
            <consortium name="Drosophila 12 Genomes Consortium"/>
            <person name="Clark A.G."/>
            <person name="Eisen M.B."/>
            <person name="Smith D.R."/>
            <person name="Bergman C.M."/>
            <person name="Oliver B."/>
            <person name="Markow T.A."/>
            <person name="Kaufman T.C."/>
            <person name="Kellis M."/>
            <person name="Gelbart W."/>
            <person name="Iyer V.N."/>
            <person name="Pollard D.A."/>
            <person name="Sackton T.B."/>
            <person name="Larracuente A.M."/>
            <person name="Singh N.D."/>
            <person name="Abad J.P."/>
            <person name="Abt D.N."/>
            <person name="Adryan B."/>
            <person name="Aguade M."/>
            <person name="Akashi H."/>
            <person name="Anderson W.W."/>
            <person name="Aquadro C.F."/>
            <person name="Ardell D.H."/>
            <person name="Arguello R."/>
            <person name="Artieri C.G."/>
            <person name="Barbash D.A."/>
            <person name="Barker D."/>
            <person name="Barsanti P."/>
            <person name="Batterham P."/>
            <person name="Batzoglou S."/>
            <person name="Begun D."/>
            <person name="Bhutkar A."/>
            <person name="Blanco E."/>
            <person name="Bosak S.A."/>
            <person name="Bradley R.K."/>
            <person name="Brand A.D."/>
            <person name="Brent M.R."/>
            <person name="Brooks A.N."/>
            <person name="Brown R.H."/>
            <person name="Butlin R.K."/>
            <person name="Caggese C."/>
            <person name="Calvi B.R."/>
            <person name="Bernardo de Carvalho A."/>
            <person name="Caspi A."/>
            <person name="Castrezana S."/>
            <person name="Celniker S.E."/>
            <person name="Chang J.L."/>
            <person name="Chapple C."/>
            <person name="Chatterji S."/>
            <person name="Chinwalla A."/>
            <person name="Civetta A."/>
            <person name="Clifton S.W."/>
            <person name="Comeron J.M."/>
            <person name="Costello J.C."/>
            <person name="Coyne J.A."/>
            <person name="Daub J."/>
            <person name="David R.G."/>
            <person name="Delcher A.L."/>
            <person name="Delehaunty K."/>
            <person name="Do C.B."/>
            <person name="Ebling H."/>
            <person name="Edwards K."/>
            <person name="Eickbush T."/>
            <person name="Evans J.D."/>
            <person name="Filipski A."/>
            <person name="Findeiss S."/>
            <person name="Freyhult E."/>
            <person name="Fulton L."/>
            <person name="Fulton R."/>
            <person name="Garcia A.C."/>
            <person name="Gardiner A."/>
            <person name="Garfield D.A."/>
            <person name="Garvin B.E."/>
            <person name="Gibson G."/>
            <person name="Gilbert D."/>
            <person name="Gnerre S."/>
            <person name="Godfrey J."/>
            <person name="Good R."/>
            <person name="Gotea V."/>
            <person name="Gravely B."/>
            <person name="Greenberg A.J."/>
            <person name="Griffiths-Jones S."/>
            <person name="Gross S."/>
            <person name="Guigo R."/>
            <person name="Gustafson E.A."/>
            <person name="Haerty W."/>
            <person name="Hahn M.W."/>
            <person name="Halligan D.L."/>
            <person name="Halpern A.L."/>
            <person name="Halter G.M."/>
            <person name="Han M.V."/>
            <person name="Heger A."/>
            <person name="Hillier L."/>
            <person name="Hinrichs A.S."/>
            <person name="Holmes I."/>
            <person name="Hoskins R.A."/>
            <person name="Hubisz M.J."/>
            <person name="Hultmark D."/>
            <person name="Huntley M.A."/>
            <person name="Jaffe D.B."/>
            <person name="Jagadeeshan S."/>
            <person name="Jeck W.R."/>
            <person name="Johnson J."/>
            <person name="Jones C.D."/>
            <person name="Jordan W.C."/>
            <person name="Karpen G.H."/>
            <person name="Kataoka E."/>
            <person name="Keightley P.D."/>
            <person name="Kheradpour P."/>
            <person name="Kirkness E.F."/>
            <person name="Koerich L.B."/>
            <person name="Kristiansen K."/>
            <person name="Kudrna D."/>
            <person name="Kulathinal R.J."/>
            <person name="Kumar S."/>
            <person name="Kwok R."/>
            <person name="Lander E."/>
            <person name="Langley C.H."/>
            <person name="Lapoint R."/>
            <person name="Lazzaro B.P."/>
            <person name="Lee S.J."/>
            <person name="Levesque L."/>
            <person name="Li R."/>
            <person name="Lin C.F."/>
            <person name="Lin M.F."/>
            <person name="Lindblad-Toh K."/>
            <person name="Llopart A."/>
            <person name="Long M."/>
            <person name="Low L."/>
            <person name="Lozovsky E."/>
            <person name="Lu J."/>
            <person name="Luo M."/>
            <person name="Machado C.A."/>
            <person name="Makalowski W."/>
            <person name="Marzo M."/>
            <person name="Matsuda M."/>
            <person name="Matzkin L."/>
            <person name="McAllister B."/>
            <person name="McBride C.S."/>
            <person name="McKernan B."/>
            <person name="McKernan K."/>
            <person name="Mendez-Lago M."/>
            <person name="Minx P."/>
            <person name="Mollenhauer M.U."/>
            <person name="Montooth K."/>
            <person name="Mount S.M."/>
            <person name="Mu X."/>
            <person name="Myers E."/>
            <person name="Negre B."/>
            <person name="Newfeld S."/>
            <person name="Nielsen R."/>
            <person name="Noor M.A."/>
            <person name="O'Grady P."/>
            <person name="Pachter L."/>
            <person name="Papaceit M."/>
            <person name="Parisi M.J."/>
            <person name="Parisi M."/>
            <person name="Parts L."/>
            <person name="Pedersen J.S."/>
            <person name="Pesole G."/>
            <person name="Phillippy A.M."/>
            <person name="Ponting C.P."/>
            <person name="Pop M."/>
            <person name="Porcelli D."/>
            <person name="Powell J.R."/>
            <person name="Prohaska S."/>
            <person name="Pruitt K."/>
            <person name="Puig M."/>
            <person name="Quesneville H."/>
            <person name="Ram K.R."/>
            <person name="Rand D."/>
            <person name="Rasmussen M.D."/>
            <person name="Reed L.K."/>
            <person name="Reenan R."/>
            <person name="Reily A."/>
            <person name="Remington K.A."/>
            <person name="Rieger T.T."/>
            <person name="Ritchie M.G."/>
            <person name="Robin C."/>
            <person name="Rogers Y.H."/>
            <person name="Rohde C."/>
            <person name="Rozas J."/>
            <person name="Rubenfield M.J."/>
            <person name="Ruiz A."/>
            <person name="Russo S."/>
            <person name="Salzberg S.L."/>
            <person name="Sanchez-Gracia A."/>
            <person name="Saranga D.J."/>
            <person name="Sato H."/>
            <person name="Schaeffer S.W."/>
            <person name="Schatz M.C."/>
            <person name="Schlenke T."/>
            <person name="Schwartz R."/>
            <person name="Segarra C."/>
            <person name="Singh R.S."/>
            <person name="Sirot L."/>
            <person name="Sirota M."/>
            <person name="Sisneros N.B."/>
            <person name="Smith C.D."/>
            <person name="Smith T.F."/>
            <person name="Spieth J."/>
            <person name="Stage D.E."/>
            <person name="Stark A."/>
            <person name="Stephan W."/>
            <person name="Strausberg R.L."/>
            <person name="Strempel S."/>
            <person name="Sturgill D."/>
            <person name="Sutton G."/>
            <person name="Sutton G.G."/>
            <person name="Tao W."/>
            <person name="Teichmann S."/>
            <person name="Tobari Y.N."/>
            <person name="Tomimura Y."/>
            <person name="Tsolas J.M."/>
            <person name="Valente V.L."/>
            <person name="Venter E."/>
            <person name="Venter J.C."/>
            <person name="Vicario S."/>
            <person name="Vieira F.G."/>
            <person name="Vilella A.J."/>
            <person name="Villasante A."/>
            <person name="Walenz B."/>
            <person name="Wang J."/>
            <person name="Wasserman M."/>
            <person name="Watts T."/>
            <person name="Wilson D."/>
            <person name="Wilson R.K."/>
            <person name="Wing R.A."/>
            <person name="Wolfner M.F."/>
            <person name="Wong A."/>
            <person name="Wong G.K."/>
            <person name="Wu C.I."/>
            <person name="Wu G."/>
            <person name="Yamamoto D."/>
            <person name="Yang H.P."/>
            <person name="Yang S.P."/>
            <person name="Yorke J.A."/>
            <person name="Yoshida K."/>
            <person name="Zdobnov E."/>
            <person name="Zhang P."/>
            <person name="Zhang Y."/>
            <person name="Zimin A.V."/>
            <person name="Baldwin J."/>
            <person name="Abdouelleil A."/>
            <person name="Abdulkadir J."/>
            <person name="Abebe A."/>
            <person name="Abera B."/>
            <person name="Abreu J."/>
            <person name="Acer S.C."/>
            <person name="Aftuck L."/>
            <person name="Alexander A."/>
            <person name="An P."/>
            <person name="Anderson E."/>
            <person name="Anderson S."/>
            <person name="Arachi H."/>
            <person name="Azer M."/>
            <person name="Bachantsang P."/>
            <person name="Barry A."/>
            <person name="Bayul T."/>
            <person name="Berlin A."/>
            <person name="Bessette D."/>
            <person name="Bloom T."/>
            <person name="Blye J."/>
            <person name="Boguslavskiy L."/>
            <person name="Bonnet C."/>
            <person name="Boukhgalter B."/>
            <person name="Bourzgui I."/>
            <person name="Brown A."/>
            <person name="Cahill P."/>
            <person name="Channer S."/>
            <person name="Cheshatsang Y."/>
            <person name="Chuda L."/>
            <person name="Citroen M."/>
            <person name="Collymore A."/>
            <person name="Cooke P."/>
            <person name="Costello M."/>
            <person name="D'Aco K."/>
            <person name="Daza R."/>
            <person name="De Haan G."/>
            <person name="DeGray S."/>
            <person name="DeMaso C."/>
            <person name="Dhargay N."/>
            <person name="Dooley K."/>
            <person name="Dooley E."/>
            <person name="Doricent M."/>
            <person name="Dorje P."/>
            <person name="Dorjee K."/>
            <person name="Dupes A."/>
            <person name="Elong R."/>
            <person name="Falk J."/>
            <person name="Farina A."/>
            <person name="Faro S."/>
            <person name="Ferguson D."/>
            <person name="Fisher S."/>
            <person name="Foley C.D."/>
            <person name="Franke A."/>
            <person name="Friedrich D."/>
            <person name="Gadbois L."/>
            <person name="Gearin G."/>
            <person name="Gearin C.R."/>
            <person name="Giannoukos G."/>
            <person name="Goode T."/>
            <person name="Graham J."/>
            <person name="Grandbois E."/>
            <person name="Grewal S."/>
            <person name="Gyaltsen K."/>
            <person name="Hafez N."/>
            <person name="Hagos B."/>
            <person name="Hall J."/>
            <person name="Henson C."/>
            <person name="Hollinger A."/>
            <person name="Honan T."/>
            <person name="Huard M.D."/>
            <person name="Hughes L."/>
            <person name="Hurhula B."/>
            <person name="Husby M.E."/>
            <person name="Kamat A."/>
            <person name="Kanga B."/>
            <person name="Kashin S."/>
            <person name="Khazanovich D."/>
            <person name="Kisner P."/>
            <person name="Lance K."/>
            <person name="Lara M."/>
            <person name="Lee W."/>
            <person name="Lennon N."/>
            <person name="Letendre F."/>
            <person name="LeVine R."/>
            <person name="Lipovsky A."/>
            <person name="Liu X."/>
            <person name="Liu J."/>
            <person name="Liu S."/>
            <person name="Lokyitsang T."/>
            <person name="Lokyitsang Y."/>
            <person name="Lubonja R."/>
            <person name="Lui A."/>
            <person name="MacDonald P."/>
            <person name="Magnisalis V."/>
            <person name="Maru K."/>
            <person name="Matthews C."/>
            <person name="McCusker W."/>
            <person name="McDonough S."/>
            <person name="Mehta T."/>
            <person name="Meldrim J."/>
            <person name="Meneus L."/>
            <person name="Mihai O."/>
            <person name="Mihalev A."/>
            <person name="Mihova T."/>
            <person name="Mittelman R."/>
            <person name="Mlenga V."/>
            <person name="Montmayeur A."/>
            <person name="Mulrain L."/>
            <person name="Navidi A."/>
            <person name="Naylor J."/>
            <person name="Negash T."/>
            <person name="Nguyen T."/>
            <person name="Nguyen N."/>
            <person name="Nicol R."/>
            <person name="Norbu C."/>
            <person name="Norbu N."/>
            <person name="Novod N."/>
            <person name="O'Neill B."/>
            <person name="Osman S."/>
            <person name="Markiewicz E."/>
            <person name="Oyono O.L."/>
            <person name="Patti C."/>
            <person name="Phunkhang P."/>
            <person name="Pierre F."/>
            <person name="Priest M."/>
            <person name="Raghuraman S."/>
            <person name="Rege F."/>
            <person name="Reyes R."/>
            <person name="Rise C."/>
            <person name="Rogov P."/>
            <person name="Ross K."/>
            <person name="Ryan E."/>
            <person name="Settipalli S."/>
            <person name="Shea T."/>
            <person name="Sherpa N."/>
            <person name="Shi L."/>
            <person name="Shih D."/>
            <person name="Sparrow T."/>
            <person name="Spaulding J."/>
            <person name="Stalker J."/>
            <person name="Stange-Thomann N."/>
            <person name="Stavropoulos S."/>
            <person name="Stone C."/>
            <person name="Strader C."/>
            <person name="Tesfaye S."/>
            <person name="Thomson T."/>
            <person name="Thoulutsang Y."/>
            <person name="Thoulutsang D."/>
            <person name="Topham K."/>
            <person name="Topping I."/>
            <person name="Tsamla T."/>
            <person name="Vassiliev H."/>
            <person name="Vo A."/>
            <person name="Wangchuk T."/>
            <person name="Wangdi T."/>
            <person name="Weiand M."/>
            <person name="Wilkinson J."/>
            <person name="Wilson A."/>
            <person name="Yadav S."/>
            <person name="Young G."/>
            <person name="Yu Q."/>
            <person name="Zembek L."/>
            <person name="Zhong D."/>
            <person name="Zimmer A."/>
            <person name="Zwirko Z."/>
            <person name="Jaffe D.B."/>
            <person name="Alvarez P."/>
            <person name="Brockman W."/>
            <person name="Butler J."/>
            <person name="Chin C."/>
            <person name="Gnerre S."/>
            <person name="Grabherr M."/>
            <person name="Kleber M."/>
            <person name="Mauceli E."/>
            <person name="MacCallum I."/>
        </authorList>
    </citation>
    <scope>NUCLEOTIDE SEQUENCE [LARGE SCALE GENOMIC DNA]</scope>
    <source>
        <strain evidence="4">white501</strain>
    </source>
</reference>
<organism evidence="3 4">
    <name type="scientific">Drosophila simulans</name>
    <name type="common">Fruit fly</name>
    <dbReference type="NCBI Taxonomy" id="7240"/>
    <lineage>
        <taxon>Eukaryota</taxon>
        <taxon>Metazoa</taxon>
        <taxon>Ecdysozoa</taxon>
        <taxon>Arthropoda</taxon>
        <taxon>Hexapoda</taxon>
        <taxon>Insecta</taxon>
        <taxon>Pterygota</taxon>
        <taxon>Neoptera</taxon>
        <taxon>Endopterygota</taxon>
        <taxon>Diptera</taxon>
        <taxon>Brachycera</taxon>
        <taxon>Muscomorpha</taxon>
        <taxon>Ephydroidea</taxon>
        <taxon>Drosophilidae</taxon>
        <taxon>Drosophila</taxon>
        <taxon>Sophophora</taxon>
    </lineage>
</organism>
<dbReference type="HOGENOM" id="CLU_781223_0_0_1"/>